<dbReference type="EMBL" id="JAFJZZ010000003">
    <property type="protein sequence ID" value="MBN7773409.1"/>
    <property type="molecule type" value="Genomic_DNA"/>
</dbReference>
<gene>
    <name evidence="2" type="ORF">JYB65_08545</name>
</gene>
<dbReference type="Pfam" id="PF10087">
    <property type="entry name" value="DUF2325"/>
    <property type="match status" value="1"/>
</dbReference>
<comment type="caution">
    <text evidence="2">The sequence shown here is derived from an EMBL/GenBank/DDBJ whole genome shotgun (WGS) entry which is preliminary data.</text>
</comment>
<evidence type="ECO:0000313" key="3">
    <source>
        <dbReference type="Proteomes" id="UP000664545"/>
    </source>
</evidence>
<dbReference type="InterPro" id="IPR016772">
    <property type="entry name" value="UCP020408"/>
</dbReference>
<accession>A0A939D8G2</accession>
<name>A0A939D8G2_CLOAM</name>
<evidence type="ECO:0000313" key="2">
    <source>
        <dbReference type="EMBL" id="MBN7773409.1"/>
    </source>
</evidence>
<dbReference type="AlphaFoldDB" id="A0A939D8G2"/>
<proteinExistence type="inferred from homology"/>
<keyword evidence="3" id="KW-1185">Reference proteome</keyword>
<protein>
    <submittedName>
        <fullName evidence="2">DUF2325 domain-containing protein</fullName>
    </submittedName>
</protein>
<sequence length="116" mass="12590">MSIVIVGGNERMVTQYKDICKDFGYKAKVFAKMPADFRKKIGTPDLIVLFTNTVSHKLVNSAVQEASRCNSDIIRCHSSSSCALKQALSNHCNGNCMACGCDNKNYKGNCSCGGNN</sequence>
<evidence type="ECO:0000256" key="1">
    <source>
        <dbReference type="ARBA" id="ARBA00007189"/>
    </source>
</evidence>
<reference evidence="2" key="1">
    <citation type="submission" date="2021-02" db="EMBL/GenBank/DDBJ databases">
        <title>Abyssanaerobacter marinus gen.nov., sp., nov, anaerobic bacterium isolated from the Onnuri vent field of Indian Ocean and suggestion of Mogibacteriaceae fam. nov., and proposal of reclassification of ambiguous this family's genus member.</title>
        <authorList>
            <person name="Kim Y.J."/>
            <person name="Yang J.-A."/>
        </authorList>
    </citation>
    <scope>NUCLEOTIDE SEQUENCE</scope>
    <source>
        <strain evidence="2">DSM 2634</strain>
    </source>
</reference>
<dbReference type="Proteomes" id="UP000664545">
    <property type="component" value="Unassembled WGS sequence"/>
</dbReference>
<organism evidence="2 3">
    <name type="scientific">Clostridium aminobutyricum</name>
    <dbReference type="NCBI Taxonomy" id="33953"/>
    <lineage>
        <taxon>Bacteria</taxon>
        <taxon>Bacillati</taxon>
        <taxon>Bacillota</taxon>
        <taxon>Clostridia</taxon>
        <taxon>Eubacteriales</taxon>
        <taxon>Clostridiaceae</taxon>
        <taxon>Clostridium</taxon>
    </lineage>
</organism>
<comment type="similarity">
    <text evidence="1">Belongs to the UPF0751 family.</text>
</comment>
<dbReference type="RefSeq" id="WP_206582253.1">
    <property type="nucleotide sequence ID" value="NZ_JAFJZZ010000003.1"/>
</dbReference>